<keyword evidence="4" id="KW-1185">Reference proteome</keyword>
<name>A0A0L0W6B6_GOTPU</name>
<gene>
    <name evidence="3" type="ORF">CLPU_32c00050</name>
</gene>
<dbReference type="PATRIC" id="fig|1503.3.peg.1807"/>
<dbReference type="OrthoDB" id="1652900at2"/>
<dbReference type="InterPro" id="IPR017019">
    <property type="entry name" value="DNA_replication_prd_bac"/>
</dbReference>
<comment type="similarity">
    <text evidence="1">Belongs to the DnaB/DnaD family.</text>
</comment>
<dbReference type="SUPFAM" id="SSF158499">
    <property type="entry name" value="DnaD domain-like"/>
    <property type="match status" value="2"/>
</dbReference>
<dbReference type="EMBL" id="LGSS01000032">
    <property type="protein sequence ID" value="KNF07022.1"/>
    <property type="molecule type" value="Genomic_DNA"/>
</dbReference>
<accession>A0A0L0W6B6</accession>
<dbReference type="Gene3D" id="1.10.10.630">
    <property type="entry name" value="DnaD domain-like"/>
    <property type="match status" value="2"/>
</dbReference>
<proteinExistence type="inferred from homology"/>
<dbReference type="InterPro" id="IPR034829">
    <property type="entry name" value="DnaD-like_sf"/>
</dbReference>
<evidence type="ECO:0000313" key="3">
    <source>
        <dbReference type="EMBL" id="KNF07022.1"/>
    </source>
</evidence>
<feature type="domain" description="DnaB/C C-terminal" evidence="2">
    <location>
        <begin position="242"/>
        <end position="305"/>
    </location>
</feature>
<dbReference type="NCBIfam" id="TIGR01446">
    <property type="entry name" value="DnaD_dom"/>
    <property type="match status" value="2"/>
</dbReference>
<comment type="caution">
    <text evidence="3">The sequence shown here is derived from an EMBL/GenBank/DDBJ whole genome shotgun (WGS) entry which is preliminary data.</text>
</comment>
<protein>
    <submittedName>
        <fullName evidence="3">DnaD/DnaB domain-containing replication protein</fullName>
    </submittedName>
</protein>
<evidence type="ECO:0000256" key="1">
    <source>
        <dbReference type="ARBA" id="ARBA00093462"/>
    </source>
</evidence>
<dbReference type="AlphaFoldDB" id="A0A0L0W6B6"/>
<dbReference type="PANTHER" id="PTHR37293">
    <property type="entry name" value="PHAGE REPLICATION PROTEIN-RELATED"/>
    <property type="match status" value="1"/>
</dbReference>
<organism evidence="3 4">
    <name type="scientific">Gottschalkia purinilytica</name>
    <name type="common">Clostridium purinilyticum</name>
    <dbReference type="NCBI Taxonomy" id="1503"/>
    <lineage>
        <taxon>Bacteria</taxon>
        <taxon>Bacillati</taxon>
        <taxon>Bacillota</taxon>
        <taxon>Tissierellia</taxon>
        <taxon>Tissierellales</taxon>
        <taxon>Gottschalkiaceae</taxon>
        <taxon>Gottschalkia</taxon>
    </lineage>
</organism>
<dbReference type="STRING" id="1503.CLPU_32c00050"/>
<dbReference type="PANTHER" id="PTHR37293:SF5">
    <property type="entry name" value="DNA REPLICATION PROTEIN"/>
    <property type="match status" value="1"/>
</dbReference>
<evidence type="ECO:0000259" key="2">
    <source>
        <dbReference type="Pfam" id="PF07261"/>
    </source>
</evidence>
<dbReference type="PIRSF" id="PIRSF033722">
    <property type="entry name" value="DnaD_CA_C3587_prd"/>
    <property type="match status" value="1"/>
</dbReference>
<dbReference type="InterPro" id="IPR053162">
    <property type="entry name" value="DnaD"/>
</dbReference>
<evidence type="ECO:0000313" key="4">
    <source>
        <dbReference type="Proteomes" id="UP000037267"/>
    </source>
</evidence>
<dbReference type="InterPro" id="IPR006343">
    <property type="entry name" value="DnaB/C_C"/>
</dbReference>
<reference evidence="4" key="1">
    <citation type="submission" date="2015-07" db="EMBL/GenBank/DDBJ databases">
        <title>Draft genome sequence of the purine-degrading Gottschalkia purinilyticum DSM 1384 (formerly Clostridium purinilyticum).</title>
        <authorList>
            <person name="Poehlein A."/>
            <person name="Schiel-Bengelsdorf B."/>
            <person name="Bengelsdorf F.R."/>
            <person name="Daniel R."/>
            <person name="Duerre P."/>
        </authorList>
    </citation>
    <scope>NUCLEOTIDE SEQUENCE [LARGE SCALE GENOMIC DNA]</scope>
    <source>
        <strain evidence="4">DSM 1384</strain>
    </source>
</reference>
<dbReference type="Proteomes" id="UP000037267">
    <property type="component" value="Unassembled WGS sequence"/>
</dbReference>
<dbReference type="RefSeq" id="WP_050379006.1">
    <property type="nucleotide sequence ID" value="NZ_LGSS01000032.1"/>
</dbReference>
<feature type="domain" description="DnaB/C C-terminal" evidence="2">
    <location>
        <begin position="148"/>
        <end position="219"/>
    </location>
</feature>
<dbReference type="Pfam" id="PF07261">
    <property type="entry name" value="DnaB_2"/>
    <property type="match status" value="2"/>
</dbReference>
<sequence length="355" mass="41857">MSFFVETIDMDLGETPIENIFINDFMPMADGTYVKVYLLGFKYAKDNDTTLNITNEVIAKHLNIPLSDVLRAWDFWESKGVINKHPKDSEDEYDYMIEFVNLRHLYIRNNYKHIISNEETGSSNLYTCSAEDLVEANQIPGINDMFNSIDYIIRRPLVPNERKRVLEWIYNYNMNPDIIVKAFFHSMEKKGRRNLSYVEGIVRNWYDSGITNLEALQDYLKSKDEKFYRYERIMKSLGFGFRQPSESEMRVIDKWFDEWKFTIEVILKACENTKKTSNPSVSYIDGILSSWHKDGIKDVSAVKKDEENRSAKKSINSNVRQNQSQNFKTKFHNFEQRTSKYTAEELEKMVLNKRG</sequence>